<evidence type="ECO:0000259" key="2">
    <source>
        <dbReference type="Pfam" id="PF20152"/>
    </source>
</evidence>
<protein>
    <recommendedName>
        <fullName evidence="2">DUF6534 domain-containing protein</fullName>
    </recommendedName>
</protein>
<evidence type="ECO:0000256" key="1">
    <source>
        <dbReference type="SAM" id="Phobius"/>
    </source>
</evidence>
<reference evidence="3" key="1">
    <citation type="submission" date="2021-02" db="EMBL/GenBank/DDBJ databases">
        <title>Psilocybe cubensis genome.</title>
        <authorList>
            <person name="Mckernan K.J."/>
            <person name="Crawford S."/>
            <person name="Trippe A."/>
            <person name="Kane L.T."/>
            <person name="Mclaughlin S."/>
        </authorList>
    </citation>
    <scope>NUCLEOTIDE SEQUENCE [LARGE SCALE GENOMIC DNA]</scope>
    <source>
        <strain evidence="3">MGC-MH-2018</strain>
    </source>
</reference>
<dbReference type="PANTHER" id="PTHR40465:SF1">
    <property type="entry name" value="DUF6534 DOMAIN-CONTAINING PROTEIN"/>
    <property type="match status" value="1"/>
</dbReference>
<feature type="domain" description="DUF6534" evidence="2">
    <location>
        <begin position="65"/>
        <end position="151"/>
    </location>
</feature>
<comment type="caution">
    <text evidence="3">The sequence shown here is derived from an EMBL/GenBank/DDBJ whole genome shotgun (WGS) entry which is preliminary data.</text>
</comment>
<accession>A0A8H7Y6W8</accession>
<name>A0A8H7Y6W8_PSICU</name>
<gene>
    <name evidence="3" type="ORF">JR316_001757</name>
</gene>
<sequence length="205" mass="23145">MYQRNDSMVLLLAYMGVHRIKLRITVKNCFYNCYNLAINGFNHKILTGNTPDFVLAFKLATSSQIAYDIILTTAMTWTLQRARVGSKRTDHVVKLLMLFIINTNLLTTILSIVGLVTFLVLPHATVYGAIGFILGKTYFNAFLSILNAREYLREKFDNSADIHPDFADAGWNHEDTEETATGTYELSPGEIRFASHKVGITREEA</sequence>
<proteinExistence type="predicted"/>
<dbReference type="AlphaFoldDB" id="A0A8H7Y6W8"/>
<dbReference type="EMBL" id="JAFIQS010000002">
    <property type="protein sequence ID" value="KAG5172260.1"/>
    <property type="molecule type" value="Genomic_DNA"/>
</dbReference>
<keyword evidence="1" id="KW-0812">Transmembrane</keyword>
<dbReference type="PANTHER" id="PTHR40465">
    <property type="entry name" value="CHROMOSOME 1, WHOLE GENOME SHOTGUN SEQUENCE"/>
    <property type="match status" value="1"/>
</dbReference>
<dbReference type="InterPro" id="IPR045339">
    <property type="entry name" value="DUF6534"/>
</dbReference>
<keyword evidence="1" id="KW-1133">Transmembrane helix</keyword>
<organism evidence="3">
    <name type="scientific">Psilocybe cubensis</name>
    <name type="common">Psychedelic mushroom</name>
    <name type="synonym">Stropharia cubensis</name>
    <dbReference type="NCBI Taxonomy" id="181762"/>
    <lineage>
        <taxon>Eukaryota</taxon>
        <taxon>Fungi</taxon>
        <taxon>Dikarya</taxon>
        <taxon>Basidiomycota</taxon>
        <taxon>Agaricomycotina</taxon>
        <taxon>Agaricomycetes</taxon>
        <taxon>Agaricomycetidae</taxon>
        <taxon>Agaricales</taxon>
        <taxon>Agaricineae</taxon>
        <taxon>Strophariaceae</taxon>
        <taxon>Psilocybe</taxon>
    </lineage>
</organism>
<feature type="transmembrane region" description="Helical" evidence="1">
    <location>
        <begin position="95"/>
        <end position="120"/>
    </location>
</feature>
<dbReference type="Pfam" id="PF20152">
    <property type="entry name" value="DUF6534"/>
    <property type="match status" value="1"/>
</dbReference>
<feature type="transmembrane region" description="Helical" evidence="1">
    <location>
        <begin position="126"/>
        <end position="146"/>
    </location>
</feature>
<keyword evidence="1" id="KW-0472">Membrane</keyword>
<evidence type="ECO:0000313" key="3">
    <source>
        <dbReference type="EMBL" id="KAG5172260.1"/>
    </source>
</evidence>